<gene>
    <name evidence="2" type="ORF">Vbra_694</name>
</gene>
<protein>
    <recommendedName>
        <fullName evidence="4">Secreted protein</fullName>
    </recommendedName>
</protein>
<keyword evidence="3" id="KW-1185">Reference proteome</keyword>
<evidence type="ECO:0000313" key="2">
    <source>
        <dbReference type="EMBL" id="CEM16308.1"/>
    </source>
</evidence>
<proteinExistence type="predicted"/>
<evidence type="ECO:0008006" key="4">
    <source>
        <dbReference type="Google" id="ProtNLM"/>
    </source>
</evidence>
<feature type="chain" id="PRO_5005189393" description="Secreted protein" evidence="1">
    <location>
        <begin position="21"/>
        <end position="98"/>
    </location>
</feature>
<dbReference type="VEuPathDB" id="CryptoDB:Vbra_694"/>
<evidence type="ECO:0000256" key="1">
    <source>
        <dbReference type="SAM" id="SignalP"/>
    </source>
</evidence>
<dbReference type="InParanoid" id="A0A0G4FQ10"/>
<sequence length="98" mass="10854">MLMGLSVAFSALLYISVLKALEDETTALVNCHKEESFSRFASRLFHSSTLILSSFPRRSAQSEGYLCSWSCWLTTSRRNLTLGGLESTTLGPPYTQSP</sequence>
<reference evidence="2 3" key="1">
    <citation type="submission" date="2014-11" db="EMBL/GenBank/DDBJ databases">
        <authorList>
            <person name="Zhu J."/>
            <person name="Qi W."/>
            <person name="Song R."/>
        </authorList>
    </citation>
    <scope>NUCLEOTIDE SEQUENCE [LARGE SCALE GENOMIC DNA]</scope>
</reference>
<name>A0A0G4FQ10_VITBC</name>
<dbReference type="EMBL" id="CDMY01000477">
    <property type="protein sequence ID" value="CEM16308.1"/>
    <property type="molecule type" value="Genomic_DNA"/>
</dbReference>
<dbReference type="AlphaFoldDB" id="A0A0G4FQ10"/>
<dbReference type="Proteomes" id="UP000041254">
    <property type="component" value="Unassembled WGS sequence"/>
</dbReference>
<accession>A0A0G4FQ10</accession>
<evidence type="ECO:0000313" key="3">
    <source>
        <dbReference type="Proteomes" id="UP000041254"/>
    </source>
</evidence>
<keyword evidence="1" id="KW-0732">Signal</keyword>
<organism evidence="2 3">
    <name type="scientific">Vitrella brassicaformis (strain CCMP3155)</name>
    <dbReference type="NCBI Taxonomy" id="1169540"/>
    <lineage>
        <taxon>Eukaryota</taxon>
        <taxon>Sar</taxon>
        <taxon>Alveolata</taxon>
        <taxon>Colpodellida</taxon>
        <taxon>Vitrellaceae</taxon>
        <taxon>Vitrella</taxon>
    </lineage>
</organism>
<feature type="signal peptide" evidence="1">
    <location>
        <begin position="1"/>
        <end position="20"/>
    </location>
</feature>